<feature type="compositionally biased region" description="Basic and acidic residues" evidence="6">
    <location>
        <begin position="11"/>
        <end position="21"/>
    </location>
</feature>
<name>A0AAD9SUE8_PHOAM</name>
<comment type="caution">
    <text evidence="8">The sequence shown here is derived from an EMBL/GenBank/DDBJ whole genome shotgun (WGS) entry which is preliminary data.</text>
</comment>
<dbReference type="FunFam" id="3.10.120.10:FF:000007">
    <property type="entry name" value="Sulfite oxidase, mitochondrial"/>
    <property type="match status" value="1"/>
</dbReference>
<comment type="similarity">
    <text evidence="4 5">Belongs to the cytochrome b5 family.</text>
</comment>
<dbReference type="PANTHER" id="PTHR19359">
    <property type="entry name" value="CYTOCHROME B5"/>
    <property type="match status" value="1"/>
</dbReference>
<evidence type="ECO:0000259" key="7">
    <source>
        <dbReference type="PROSITE" id="PS50255"/>
    </source>
</evidence>
<keyword evidence="3 5" id="KW-0408">Iron</keyword>
<dbReference type="Gene3D" id="3.10.120.10">
    <property type="entry name" value="Cytochrome b5-like heme/steroid binding domain"/>
    <property type="match status" value="1"/>
</dbReference>
<accession>A0AAD9SUE8</accession>
<keyword evidence="1 5" id="KW-0349">Heme</keyword>
<organism evidence="8 9">
    <name type="scientific">Phomopsis amygdali</name>
    <name type="common">Fusicoccum amygdali</name>
    <dbReference type="NCBI Taxonomy" id="1214568"/>
    <lineage>
        <taxon>Eukaryota</taxon>
        <taxon>Fungi</taxon>
        <taxon>Dikarya</taxon>
        <taxon>Ascomycota</taxon>
        <taxon>Pezizomycotina</taxon>
        <taxon>Sordariomycetes</taxon>
        <taxon>Sordariomycetidae</taxon>
        <taxon>Diaporthales</taxon>
        <taxon>Diaporthaceae</taxon>
        <taxon>Diaporthe</taxon>
    </lineage>
</organism>
<dbReference type="SMART" id="SM01117">
    <property type="entry name" value="Cyt-b5"/>
    <property type="match status" value="1"/>
</dbReference>
<evidence type="ECO:0000256" key="4">
    <source>
        <dbReference type="ARBA" id="ARBA00038168"/>
    </source>
</evidence>
<evidence type="ECO:0000313" key="8">
    <source>
        <dbReference type="EMBL" id="KAK2615804.1"/>
    </source>
</evidence>
<dbReference type="GO" id="GO:0016020">
    <property type="term" value="C:membrane"/>
    <property type="evidence" value="ECO:0007669"/>
    <property type="project" value="TreeGrafter"/>
</dbReference>
<dbReference type="InterPro" id="IPR001199">
    <property type="entry name" value="Cyt_B5-like_heme/steroid-bd"/>
</dbReference>
<dbReference type="InterPro" id="IPR018506">
    <property type="entry name" value="Cyt_B5_heme-BS"/>
</dbReference>
<feature type="region of interest" description="Disordered" evidence="6">
    <location>
        <begin position="1"/>
        <end position="22"/>
    </location>
</feature>
<evidence type="ECO:0000256" key="5">
    <source>
        <dbReference type="RuleBase" id="RU362121"/>
    </source>
</evidence>
<dbReference type="Proteomes" id="UP001265746">
    <property type="component" value="Unassembled WGS sequence"/>
</dbReference>
<dbReference type="GO" id="GO:0046872">
    <property type="term" value="F:metal ion binding"/>
    <property type="evidence" value="ECO:0007669"/>
    <property type="project" value="UniProtKB-UniRule"/>
</dbReference>
<protein>
    <recommendedName>
        <fullName evidence="7">Cytochrome b5 heme-binding domain-containing protein</fullName>
    </recommendedName>
</protein>
<keyword evidence="9" id="KW-1185">Reference proteome</keyword>
<dbReference type="Pfam" id="PF00173">
    <property type="entry name" value="Cyt-b5"/>
    <property type="match status" value="1"/>
</dbReference>
<dbReference type="PROSITE" id="PS00191">
    <property type="entry name" value="CYTOCHROME_B5_1"/>
    <property type="match status" value="1"/>
</dbReference>
<dbReference type="EMBL" id="JAUJFL010000001">
    <property type="protein sequence ID" value="KAK2615804.1"/>
    <property type="molecule type" value="Genomic_DNA"/>
</dbReference>
<dbReference type="InterPro" id="IPR050668">
    <property type="entry name" value="Cytochrome_b5"/>
</dbReference>
<dbReference type="SUPFAM" id="SSF55856">
    <property type="entry name" value="Cytochrome b5-like heme/steroid binding domain"/>
    <property type="match status" value="1"/>
</dbReference>
<dbReference type="PANTHER" id="PTHR19359:SF14">
    <property type="entry name" value="CYTOCHROME B5 A"/>
    <property type="match status" value="1"/>
</dbReference>
<evidence type="ECO:0000256" key="1">
    <source>
        <dbReference type="ARBA" id="ARBA00022617"/>
    </source>
</evidence>
<proteinExistence type="inferred from homology"/>
<gene>
    <name evidence="8" type="ORF">N8I77_002530</name>
</gene>
<sequence>MTARPSVTATDEPRSIDRFTPDSRVSPRAVHVFTHSSTMSNQYSVADVAKHKDESNGMWIIVDSGVYDITNFLDEHPGGPKILKRMAGKDSSKQFWKYHNEKVLEKYGDKLKVGTVKEQAKL</sequence>
<dbReference type="GO" id="GO:0020037">
    <property type="term" value="F:heme binding"/>
    <property type="evidence" value="ECO:0007669"/>
    <property type="project" value="UniProtKB-UniRule"/>
</dbReference>
<dbReference type="InterPro" id="IPR036400">
    <property type="entry name" value="Cyt_B5-like_heme/steroid_sf"/>
</dbReference>
<evidence type="ECO:0000256" key="6">
    <source>
        <dbReference type="SAM" id="MobiDB-lite"/>
    </source>
</evidence>
<dbReference type="AlphaFoldDB" id="A0AAD9SUE8"/>
<dbReference type="PRINTS" id="PR00363">
    <property type="entry name" value="CYTOCHROMEB5"/>
</dbReference>
<evidence type="ECO:0000256" key="2">
    <source>
        <dbReference type="ARBA" id="ARBA00022723"/>
    </source>
</evidence>
<dbReference type="PROSITE" id="PS50255">
    <property type="entry name" value="CYTOCHROME_B5_2"/>
    <property type="match status" value="1"/>
</dbReference>
<evidence type="ECO:0000313" key="9">
    <source>
        <dbReference type="Proteomes" id="UP001265746"/>
    </source>
</evidence>
<reference evidence="8" key="1">
    <citation type="submission" date="2023-06" db="EMBL/GenBank/DDBJ databases">
        <authorList>
            <person name="Noh H."/>
        </authorList>
    </citation>
    <scope>NUCLEOTIDE SEQUENCE</scope>
    <source>
        <strain evidence="8">DUCC20226</strain>
    </source>
</reference>
<keyword evidence="2 5" id="KW-0479">Metal-binding</keyword>
<feature type="domain" description="Cytochrome b5 heme-binding" evidence="7">
    <location>
        <begin position="40"/>
        <end position="117"/>
    </location>
</feature>
<evidence type="ECO:0000256" key="3">
    <source>
        <dbReference type="ARBA" id="ARBA00023004"/>
    </source>
</evidence>